<reference evidence="3" key="3">
    <citation type="submission" date="2016-03" db="UniProtKB">
        <authorList>
            <consortium name="EnsemblProtists"/>
        </authorList>
    </citation>
    <scope>IDENTIFICATION</scope>
</reference>
<dbReference type="PANTHER" id="PTHR43241:SF1">
    <property type="entry name" value="FLAVIN REDUCTASE LIKE DOMAIN-CONTAINING PROTEIN"/>
    <property type="match status" value="1"/>
</dbReference>
<dbReference type="InterPro" id="IPR053310">
    <property type="entry name" value="Flavoredoxin-like"/>
</dbReference>
<dbReference type="GeneID" id="17298274"/>
<dbReference type="Pfam" id="PF01613">
    <property type="entry name" value="Flavin_Reduct"/>
    <property type="match status" value="1"/>
</dbReference>
<dbReference type="Gene3D" id="2.30.110.10">
    <property type="entry name" value="Electron Transport, Fmn-binding Protein, Chain A"/>
    <property type="match status" value="1"/>
</dbReference>
<dbReference type="GO" id="GO:0010181">
    <property type="term" value="F:FMN binding"/>
    <property type="evidence" value="ECO:0007669"/>
    <property type="project" value="InterPro"/>
</dbReference>
<accession>L1IZC5</accession>
<proteinExistence type="predicted"/>
<reference evidence="4" key="2">
    <citation type="submission" date="2012-11" db="EMBL/GenBank/DDBJ databases">
        <authorList>
            <person name="Kuo A."/>
            <person name="Curtis B.A."/>
            <person name="Tanifuji G."/>
            <person name="Burki F."/>
            <person name="Gruber A."/>
            <person name="Irimia M."/>
            <person name="Maruyama S."/>
            <person name="Arias M.C."/>
            <person name="Ball S.G."/>
            <person name="Gile G.H."/>
            <person name="Hirakawa Y."/>
            <person name="Hopkins J.F."/>
            <person name="Rensing S.A."/>
            <person name="Schmutz J."/>
            <person name="Symeonidi A."/>
            <person name="Elias M."/>
            <person name="Eveleigh R.J."/>
            <person name="Herman E.K."/>
            <person name="Klute M.J."/>
            <person name="Nakayama T."/>
            <person name="Obornik M."/>
            <person name="Reyes-Prieto A."/>
            <person name="Armbrust E.V."/>
            <person name="Aves S.J."/>
            <person name="Beiko R.G."/>
            <person name="Coutinho P."/>
            <person name="Dacks J.B."/>
            <person name="Durnford D.G."/>
            <person name="Fast N.M."/>
            <person name="Green B.R."/>
            <person name="Grisdale C."/>
            <person name="Hempe F."/>
            <person name="Henrissat B."/>
            <person name="Hoppner M.P."/>
            <person name="Ishida K.-I."/>
            <person name="Kim E."/>
            <person name="Koreny L."/>
            <person name="Kroth P.G."/>
            <person name="Liu Y."/>
            <person name="Malik S.-B."/>
            <person name="Maier U.G."/>
            <person name="McRose D."/>
            <person name="Mock T."/>
            <person name="Neilson J.A."/>
            <person name="Onodera N.T."/>
            <person name="Poole A.M."/>
            <person name="Pritham E.J."/>
            <person name="Richards T.A."/>
            <person name="Rocap G."/>
            <person name="Roy S.W."/>
            <person name="Sarai C."/>
            <person name="Schaack S."/>
            <person name="Shirato S."/>
            <person name="Slamovits C.H."/>
            <person name="Spencer D.F."/>
            <person name="Suzuki S."/>
            <person name="Worden A.Z."/>
            <person name="Zauner S."/>
            <person name="Barry K."/>
            <person name="Bell C."/>
            <person name="Bharti A.K."/>
            <person name="Crow J.A."/>
            <person name="Grimwood J."/>
            <person name="Kramer R."/>
            <person name="Lindquist E."/>
            <person name="Lucas S."/>
            <person name="Salamov A."/>
            <person name="McFadden G.I."/>
            <person name="Lane C.E."/>
            <person name="Keeling P.J."/>
            <person name="Gray M.W."/>
            <person name="Grigoriev I.V."/>
            <person name="Archibald J.M."/>
        </authorList>
    </citation>
    <scope>NUCLEOTIDE SEQUENCE</scope>
    <source>
        <strain evidence="4">CCMP2712</strain>
    </source>
</reference>
<dbReference type="InterPro" id="IPR012349">
    <property type="entry name" value="Split_barrel_FMN-bd"/>
</dbReference>
<protein>
    <recommendedName>
        <fullName evidence="1">Flavin reductase like domain-containing protein</fullName>
    </recommendedName>
</protein>
<evidence type="ECO:0000313" key="2">
    <source>
        <dbReference type="EMBL" id="EKX41623.1"/>
    </source>
</evidence>
<feature type="domain" description="Flavin reductase like" evidence="1">
    <location>
        <begin position="17"/>
        <end position="107"/>
    </location>
</feature>
<evidence type="ECO:0000259" key="1">
    <source>
        <dbReference type="Pfam" id="PF01613"/>
    </source>
</evidence>
<keyword evidence="4" id="KW-1185">Reference proteome</keyword>
<dbReference type="EMBL" id="JH993022">
    <property type="protein sequence ID" value="EKX41623.1"/>
    <property type="molecule type" value="Genomic_DNA"/>
</dbReference>
<dbReference type="RefSeq" id="XP_005828603.1">
    <property type="nucleotide sequence ID" value="XM_005828546.1"/>
</dbReference>
<feature type="non-terminal residue" evidence="2">
    <location>
        <position position="111"/>
    </location>
</feature>
<name>L1IZC5_GUITC</name>
<dbReference type="PaxDb" id="55529-EKX41623"/>
<evidence type="ECO:0000313" key="4">
    <source>
        <dbReference type="Proteomes" id="UP000011087"/>
    </source>
</evidence>
<gene>
    <name evidence="2" type="ORF">GUITHDRAFT_61824</name>
</gene>
<dbReference type="KEGG" id="gtt:GUITHDRAFT_61824"/>
<evidence type="ECO:0000313" key="3">
    <source>
        <dbReference type="EnsemblProtists" id="EKX41623"/>
    </source>
</evidence>
<dbReference type="eggNOG" id="ENOG502S05Q">
    <property type="taxonomic scope" value="Eukaryota"/>
</dbReference>
<dbReference type="SUPFAM" id="SSF50475">
    <property type="entry name" value="FMN-binding split barrel"/>
    <property type="match status" value="1"/>
</dbReference>
<sequence length="111" mass="12387">QNFLLVTDAHMLSRLLYPNPVCILSVCCQRTSSEQQASQQDRNVMVLSWLTATDNYGSFICSVKRSRHSLSLMLTSRKFVLGVPVHGMEEVLRQMGGESGRDSDKIAKLGL</sequence>
<dbReference type="InterPro" id="IPR002563">
    <property type="entry name" value="Flavin_Rdtase-like_dom"/>
</dbReference>
<feature type="non-terminal residue" evidence="2">
    <location>
        <position position="1"/>
    </location>
</feature>
<reference evidence="2 4" key="1">
    <citation type="journal article" date="2012" name="Nature">
        <title>Algal genomes reveal evolutionary mosaicism and the fate of nucleomorphs.</title>
        <authorList>
            <consortium name="DOE Joint Genome Institute"/>
            <person name="Curtis B.A."/>
            <person name="Tanifuji G."/>
            <person name="Burki F."/>
            <person name="Gruber A."/>
            <person name="Irimia M."/>
            <person name="Maruyama S."/>
            <person name="Arias M.C."/>
            <person name="Ball S.G."/>
            <person name="Gile G.H."/>
            <person name="Hirakawa Y."/>
            <person name="Hopkins J.F."/>
            <person name="Kuo A."/>
            <person name="Rensing S.A."/>
            <person name="Schmutz J."/>
            <person name="Symeonidi A."/>
            <person name="Elias M."/>
            <person name="Eveleigh R.J."/>
            <person name="Herman E.K."/>
            <person name="Klute M.J."/>
            <person name="Nakayama T."/>
            <person name="Obornik M."/>
            <person name="Reyes-Prieto A."/>
            <person name="Armbrust E.V."/>
            <person name="Aves S.J."/>
            <person name="Beiko R.G."/>
            <person name="Coutinho P."/>
            <person name="Dacks J.B."/>
            <person name="Durnford D.G."/>
            <person name="Fast N.M."/>
            <person name="Green B.R."/>
            <person name="Grisdale C.J."/>
            <person name="Hempel F."/>
            <person name="Henrissat B."/>
            <person name="Hoppner M.P."/>
            <person name="Ishida K."/>
            <person name="Kim E."/>
            <person name="Koreny L."/>
            <person name="Kroth P.G."/>
            <person name="Liu Y."/>
            <person name="Malik S.B."/>
            <person name="Maier U.G."/>
            <person name="McRose D."/>
            <person name="Mock T."/>
            <person name="Neilson J.A."/>
            <person name="Onodera N.T."/>
            <person name="Poole A.M."/>
            <person name="Pritham E.J."/>
            <person name="Richards T.A."/>
            <person name="Rocap G."/>
            <person name="Roy S.W."/>
            <person name="Sarai C."/>
            <person name="Schaack S."/>
            <person name="Shirato S."/>
            <person name="Slamovits C.H."/>
            <person name="Spencer D.F."/>
            <person name="Suzuki S."/>
            <person name="Worden A.Z."/>
            <person name="Zauner S."/>
            <person name="Barry K."/>
            <person name="Bell C."/>
            <person name="Bharti A.K."/>
            <person name="Crow J.A."/>
            <person name="Grimwood J."/>
            <person name="Kramer R."/>
            <person name="Lindquist E."/>
            <person name="Lucas S."/>
            <person name="Salamov A."/>
            <person name="McFadden G.I."/>
            <person name="Lane C.E."/>
            <person name="Keeling P.J."/>
            <person name="Gray M.W."/>
            <person name="Grigoriev I.V."/>
            <person name="Archibald J.M."/>
        </authorList>
    </citation>
    <scope>NUCLEOTIDE SEQUENCE</scope>
    <source>
        <strain evidence="2 4">CCMP2712</strain>
    </source>
</reference>
<dbReference type="Proteomes" id="UP000011087">
    <property type="component" value="Unassembled WGS sequence"/>
</dbReference>
<dbReference type="PANTHER" id="PTHR43241">
    <property type="entry name" value="FLAVIN REDUCTASE DOMAIN PROTEIN"/>
    <property type="match status" value="1"/>
</dbReference>
<dbReference type="AlphaFoldDB" id="L1IZC5"/>
<organism evidence="2">
    <name type="scientific">Guillardia theta (strain CCMP2712)</name>
    <name type="common">Cryptophyte</name>
    <dbReference type="NCBI Taxonomy" id="905079"/>
    <lineage>
        <taxon>Eukaryota</taxon>
        <taxon>Cryptophyceae</taxon>
        <taxon>Pyrenomonadales</taxon>
        <taxon>Geminigeraceae</taxon>
        <taxon>Guillardia</taxon>
    </lineage>
</organism>
<dbReference type="HOGENOM" id="CLU_2165076_0_0_1"/>
<dbReference type="EnsemblProtists" id="EKX41623">
    <property type="protein sequence ID" value="EKX41623"/>
    <property type="gene ID" value="GUITHDRAFT_61824"/>
</dbReference>
<dbReference type="OrthoDB" id="2145000at2759"/>